<evidence type="ECO:0000256" key="4">
    <source>
        <dbReference type="ARBA" id="ARBA00023239"/>
    </source>
</evidence>
<feature type="transmembrane region" description="Helical" evidence="5">
    <location>
        <begin position="579"/>
        <end position="599"/>
    </location>
</feature>
<dbReference type="EC" id="2.5.1.32" evidence="2"/>
<name>A0AA38FQ32_TAXCH</name>
<comment type="caution">
    <text evidence="6">The sequence shown here is derived from an EMBL/GenBank/DDBJ whole genome shotgun (WGS) entry which is preliminary data.</text>
</comment>
<evidence type="ECO:0000256" key="2">
    <source>
        <dbReference type="ARBA" id="ARBA00012396"/>
    </source>
</evidence>
<dbReference type="GO" id="GO:0016117">
    <property type="term" value="P:carotenoid biosynthetic process"/>
    <property type="evidence" value="ECO:0007669"/>
    <property type="project" value="UniProtKB-KW"/>
</dbReference>
<dbReference type="Proteomes" id="UP000824469">
    <property type="component" value="Unassembled WGS sequence"/>
</dbReference>
<keyword evidence="5" id="KW-1133">Transmembrane helix</keyword>
<comment type="catalytic activity">
    <reaction evidence="1">
        <text>2 (2E,6E,10E)-geranylgeranyl diphosphate = 15-cis-phytoene + 2 diphosphate</text>
        <dbReference type="Rhea" id="RHEA:34475"/>
        <dbReference type="ChEBI" id="CHEBI:27787"/>
        <dbReference type="ChEBI" id="CHEBI:33019"/>
        <dbReference type="ChEBI" id="CHEBI:58756"/>
        <dbReference type="EC" id="2.5.1.32"/>
    </reaction>
</comment>
<dbReference type="AlphaFoldDB" id="A0AA38FQ32"/>
<dbReference type="Pfam" id="PF00494">
    <property type="entry name" value="SQS_PSY"/>
    <property type="match status" value="1"/>
</dbReference>
<dbReference type="InterPro" id="IPR002060">
    <property type="entry name" value="Squ/phyt_synthse"/>
</dbReference>
<sequence length="633" mass="73432">MCMFMDTDHDAQHYAEVISKVMELLPKKNVKHLVKMDLQKLKEFSKQEPLSRKKTTKSVEILYGEFVNLTTVARAHLLVTFLNHVDMKETLELLGVDFGRKNSKRVEEEFVGNVFKGISSLGTKTRSVDKSISRRAILTSVVSEETTKNRHVTTFAKALGLSRKTVSRYAKRRKTLDDSTMEGNWALMCRNPHSDKIEDNIVKIVSDFWTERTHPSSNVRDVLKHKVTRNNYDEYIKHWLEITQHEMYIKFTEENSDVKIGQRMFENLKPWYVRTDKVLDTCCCRYHVEFDYHYQVYRKLREEIAPPTRVSEFITSIICNVSDDHVDDRMTCIKGEWKQVPLVVDDTYGSDHDDSFEDVPLISTDYDHISGLVKQGDVFAVIAEEANIEKVEYYLLRCTEERTKITCEITSEVTTFFIGSVVVQGTYLQQVKSLQSGIHFVDYKPNKNVYHYTHHIIATGSQLQQVKTTNSKHKKWRLDVEDHENFLQVIEQRAEPLVWCRRTDELVDGPNATHITPATLDRSERRLEEVSNSRPYDMLDAALSDTISNFPVDIQPFRDMIEGMRMDLRKSRYINFDDLYLYWYYVAGTVGLMSVPVMGISPDSNARIENVYNVALALGIANWLMNILCDVGE</sequence>
<evidence type="ECO:0000256" key="5">
    <source>
        <dbReference type="SAM" id="Phobius"/>
    </source>
</evidence>
<dbReference type="SUPFAM" id="SSF48576">
    <property type="entry name" value="Terpenoid synthases"/>
    <property type="match status" value="1"/>
</dbReference>
<dbReference type="PANTHER" id="PTHR31480">
    <property type="entry name" value="BIFUNCTIONAL LYCOPENE CYCLASE/PHYTOENE SYNTHASE"/>
    <property type="match status" value="1"/>
</dbReference>
<reference evidence="6 7" key="1">
    <citation type="journal article" date="2021" name="Nat. Plants">
        <title>The Taxus genome provides insights into paclitaxel biosynthesis.</title>
        <authorList>
            <person name="Xiong X."/>
            <person name="Gou J."/>
            <person name="Liao Q."/>
            <person name="Li Y."/>
            <person name="Zhou Q."/>
            <person name="Bi G."/>
            <person name="Li C."/>
            <person name="Du R."/>
            <person name="Wang X."/>
            <person name="Sun T."/>
            <person name="Guo L."/>
            <person name="Liang H."/>
            <person name="Lu P."/>
            <person name="Wu Y."/>
            <person name="Zhang Z."/>
            <person name="Ro D.K."/>
            <person name="Shang Y."/>
            <person name="Huang S."/>
            <person name="Yan J."/>
        </authorList>
    </citation>
    <scope>NUCLEOTIDE SEQUENCE [LARGE SCALE GENOMIC DNA]</scope>
    <source>
        <strain evidence="6">Ta-2019</strain>
    </source>
</reference>
<evidence type="ECO:0000313" key="6">
    <source>
        <dbReference type="EMBL" id="KAH9308100.1"/>
    </source>
</evidence>
<dbReference type="EMBL" id="JAHRHJ020000007">
    <property type="protein sequence ID" value="KAH9308100.1"/>
    <property type="molecule type" value="Genomic_DNA"/>
</dbReference>
<dbReference type="Gene3D" id="1.10.600.10">
    <property type="entry name" value="Farnesyl Diphosphate Synthase"/>
    <property type="match status" value="1"/>
</dbReference>
<proteinExistence type="predicted"/>
<keyword evidence="3" id="KW-0125">Carotenoid biosynthesis</keyword>
<organism evidence="6 7">
    <name type="scientific">Taxus chinensis</name>
    <name type="common">Chinese yew</name>
    <name type="synonym">Taxus wallichiana var. chinensis</name>
    <dbReference type="NCBI Taxonomy" id="29808"/>
    <lineage>
        <taxon>Eukaryota</taxon>
        <taxon>Viridiplantae</taxon>
        <taxon>Streptophyta</taxon>
        <taxon>Embryophyta</taxon>
        <taxon>Tracheophyta</taxon>
        <taxon>Spermatophyta</taxon>
        <taxon>Pinopsida</taxon>
        <taxon>Pinidae</taxon>
        <taxon>Conifers II</taxon>
        <taxon>Cupressales</taxon>
        <taxon>Taxaceae</taxon>
        <taxon>Taxus</taxon>
    </lineage>
</organism>
<feature type="non-terminal residue" evidence="6">
    <location>
        <position position="1"/>
    </location>
</feature>
<dbReference type="InterPro" id="IPR008949">
    <property type="entry name" value="Isoprenoid_synthase_dom_sf"/>
</dbReference>
<protein>
    <recommendedName>
        <fullName evidence="2">15-cis-phytoene synthase</fullName>
        <ecNumber evidence="2">2.5.1.32</ecNumber>
    </recommendedName>
</protein>
<keyword evidence="4" id="KW-0456">Lyase</keyword>
<evidence type="ECO:0000256" key="3">
    <source>
        <dbReference type="ARBA" id="ARBA00022746"/>
    </source>
</evidence>
<keyword evidence="5" id="KW-0812">Transmembrane</keyword>
<accession>A0AA38FQ32</accession>
<dbReference type="GO" id="GO:0016829">
    <property type="term" value="F:lyase activity"/>
    <property type="evidence" value="ECO:0007669"/>
    <property type="project" value="UniProtKB-KW"/>
</dbReference>
<gene>
    <name evidence="6" type="ORF">KI387_036011</name>
</gene>
<feature type="transmembrane region" description="Helical" evidence="5">
    <location>
        <begin position="611"/>
        <end position="629"/>
    </location>
</feature>
<keyword evidence="7" id="KW-1185">Reference proteome</keyword>
<evidence type="ECO:0000313" key="7">
    <source>
        <dbReference type="Proteomes" id="UP000824469"/>
    </source>
</evidence>
<dbReference type="GO" id="GO:0046905">
    <property type="term" value="F:15-cis-phytoene synthase activity"/>
    <property type="evidence" value="ECO:0007669"/>
    <property type="project" value="UniProtKB-EC"/>
</dbReference>
<keyword evidence="5" id="KW-0472">Membrane</keyword>
<evidence type="ECO:0000256" key="1">
    <source>
        <dbReference type="ARBA" id="ARBA00001805"/>
    </source>
</evidence>